<name>A0A437PX58_9BACT</name>
<dbReference type="RefSeq" id="WP_127802349.1">
    <property type="nucleotide sequence ID" value="NZ_SACY01000001.1"/>
</dbReference>
<proteinExistence type="predicted"/>
<dbReference type="PROSITE" id="PS51352">
    <property type="entry name" value="THIOREDOXIN_2"/>
    <property type="match status" value="1"/>
</dbReference>
<sequence>MKKVVLLFSLLCSLNLAFGQDKGTSNSLKFEIKGQIKGLGKSELYFSHYFGSTQQVIKDTAQVDDNGNFTISGTDELPKGLYFVNFSKNKLIDFVIGDPFFSFSTDTLDLIGNMKIVNSKENDAFFGFQKRMNELFAPLQKDRTLANNKQALDKIRTQVKDYQTTWLASNRDLFVSKIIGSSLDVDVPSNKKILLTKKDTLDNNRFQFAYYKSHYFDRIDLNDERMLRTPFLQKKLDKYFEDLVVQQADSIANDADRLLAKISQPDIRKYVIYKISNTYENSKIVGTEGAFVHMAEKYYINEPALWDTSTVRQLRDRIKIIKPLLIGKKFPEMYLTNQEGKLVTVNNLPGKYTLVFLYDPECSHCRQETPKLVAQKDYLKSKGVSVIAASIVREKDKWKKFIAEFKTNDFYNGIDIHKNQVTGKEEYYTDFLKTFDVYSTPVIYLLDAKKNIIVKRIGVEDIKPFLEYYEKRK</sequence>
<dbReference type="GO" id="GO:0030313">
    <property type="term" value="C:cell envelope"/>
    <property type="evidence" value="ECO:0007669"/>
    <property type="project" value="UniProtKB-SubCell"/>
</dbReference>
<evidence type="ECO:0000256" key="2">
    <source>
        <dbReference type="ARBA" id="ARBA00022748"/>
    </source>
</evidence>
<keyword evidence="8" id="KW-1185">Reference proteome</keyword>
<dbReference type="Proteomes" id="UP000282832">
    <property type="component" value="Unassembled WGS sequence"/>
</dbReference>
<feature type="domain" description="Thioredoxin" evidence="6">
    <location>
        <begin position="324"/>
        <end position="473"/>
    </location>
</feature>
<dbReference type="InterPro" id="IPR036249">
    <property type="entry name" value="Thioredoxin-like_sf"/>
</dbReference>
<dbReference type="InterPro" id="IPR013766">
    <property type="entry name" value="Thioredoxin_domain"/>
</dbReference>
<protein>
    <submittedName>
        <fullName evidence="7">Redoxin domain-containing protein</fullName>
    </submittedName>
</protein>
<dbReference type="InterPro" id="IPR050553">
    <property type="entry name" value="Thioredoxin_ResA/DsbE_sf"/>
</dbReference>
<accession>A0A437PX58</accession>
<evidence type="ECO:0000313" key="7">
    <source>
        <dbReference type="EMBL" id="RVU26798.1"/>
    </source>
</evidence>
<keyword evidence="2" id="KW-0201">Cytochrome c-type biogenesis</keyword>
<reference evidence="7 8" key="1">
    <citation type="submission" date="2019-01" db="EMBL/GenBank/DDBJ databases">
        <authorList>
            <person name="Chen W.-M."/>
        </authorList>
    </citation>
    <scope>NUCLEOTIDE SEQUENCE [LARGE SCALE GENOMIC DNA]</scope>
    <source>
        <strain evidence="7 8">FSY-15</strain>
    </source>
</reference>
<dbReference type="GO" id="GO:0016209">
    <property type="term" value="F:antioxidant activity"/>
    <property type="evidence" value="ECO:0007669"/>
    <property type="project" value="InterPro"/>
</dbReference>
<dbReference type="Pfam" id="PF00578">
    <property type="entry name" value="AhpC-TSA"/>
    <property type="match status" value="1"/>
</dbReference>
<organism evidence="7 8">
    <name type="scientific">Sandaracinomonas limnophila</name>
    <dbReference type="NCBI Taxonomy" id="1862386"/>
    <lineage>
        <taxon>Bacteria</taxon>
        <taxon>Pseudomonadati</taxon>
        <taxon>Bacteroidota</taxon>
        <taxon>Cytophagia</taxon>
        <taxon>Cytophagales</taxon>
        <taxon>Flectobacillaceae</taxon>
        <taxon>Sandaracinomonas</taxon>
    </lineage>
</organism>
<dbReference type="PANTHER" id="PTHR42852:SF6">
    <property type="entry name" value="THIOL:DISULFIDE INTERCHANGE PROTEIN DSBE"/>
    <property type="match status" value="1"/>
</dbReference>
<dbReference type="Pfam" id="PF14289">
    <property type="entry name" value="DUF4369"/>
    <property type="match status" value="1"/>
</dbReference>
<feature type="signal peptide" evidence="5">
    <location>
        <begin position="1"/>
        <end position="19"/>
    </location>
</feature>
<dbReference type="SUPFAM" id="SSF52833">
    <property type="entry name" value="Thioredoxin-like"/>
    <property type="match status" value="1"/>
</dbReference>
<dbReference type="InterPro" id="IPR000866">
    <property type="entry name" value="AhpC/TSA"/>
</dbReference>
<dbReference type="CDD" id="cd02966">
    <property type="entry name" value="TlpA_like_family"/>
    <property type="match status" value="1"/>
</dbReference>
<keyword evidence="3" id="KW-1015">Disulfide bond</keyword>
<dbReference type="InterPro" id="IPR033395">
    <property type="entry name" value="DUF5106"/>
</dbReference>
<evidence type="ECO:0000256" key="1">
    <source>
        <dbReference type="ARBA" id="ARBA00004196"/>
    </source>
</evidence>
<keyword evidence="4" id="KW-0676">Redox-active center</keyword>
<evidence type="ECO:0000259" key="6">
    <source>
        <dbReference type="PROSITE" id="PS51352"/>
    </source>
</evidence>
<dbReference type="Pfam" id="PF17127">
    <property type="entry name" value="DUF5106"/>
    <property type="match status" value="1"/>
</dbReference>
<evidence type="ECO:0000256" key="3">
    <source>
        <dbReference type="ARBA" id="ARBA00023157"/>
    </source>
</evidence>
<dbReference type="OrthoDB" id="6399635at2"/>
<dbReference type="PANTHER" id="PTHR42852">
    <property type="entry name" value="THIOL:DISULFIDE INTERCHANGE PROTEIN DSBE"/>
    <property type="match status" value="1"/>
</dbReference>
<dbReference type="GO" id="GO:0016491">
    <property type="term" value="F:oxidoreductase activity"/>
    <property type="evidence" value="ECO:0007669"/>
    <property type="project" value="InterPro"/>
</dbReference>
<comment type="subcellular location">
    <subcellularLocation>
        <location evidence="1">Cell envelope</location>
    </subcellularLocation>
</comment>
<evidence type="ECO:0000256" key="5">
    <source>
        <dbReference type="SAM" id="SignalP"/>
    </source>
</evidence>
<dbReference type="AlphaFoldDB" id="A0A437PX58"/>
<evidence type="ECO:0000256" key="4">
    <source>
        <dbReference type="ARBA" id="ARBA00023284"/>
    </source>
</evidence>
<dbReference type="GO" id="GO:0017004">
    <property type="term" value="P:cytochrome complex assembly"/>
    <property type="evidence" value="ECO:0007669"/>
    <property type="project" value="UniProtKB-KW"/>
</dbReference>
<keyword evidence="5" id="KW-0732">Signal</keyword>
<comment type="caution">
    <text evidence="7">The sequence shown here is derived from an EMBL/GenBank/DDBJ whole genome shotgun (WGS) entry which is preliminary data.</text>
</comment>
<feature type="chain" id="PRO_5019463329" evidence="5">
    <location>
        <begin position="20"/>
        <end position="473"/>
    </location>
</feature>
<dbReference type="EMBL" id="SACY01000001">
    <property type="protein sequence ID" value="RVU26798.1"/>
    <property type="molecule type" value="Genomic_DNA"/>
</dbReference>
<gene>
    <name evidence="7" type="ORF">EOJ36_02030</name>
</gene>
<evidence type="ECO:0000313" key="8">
    <source>
        <dbReference type="Proteomes" id="UP000282832"/>
    </source>
</evidence>
<dbReference type="Gene3D" id="3.40.30.10">
    <property type="entry name" value="Glutaredoxin"/>
    <property type="match status" value="1"/>
</dbReference>
<dbReference type="InterPro" id="IPR025380">
    <property type="entry name" value="DUF4369"/>
</dbReference>